<protein>
    <recommendedName>
        <fullName evidence="4">EF-hand domain-containing protein</fullName>
    </recommendedName>
</protein>
<reference evidence="3" key="1">
    <citation type="submission" date="2016-11" db="EMBL/GenBank/DDBJ databases">
        <authorList>
            <person name="Varghese N."/>
            <person name="Submissions S."/>
        </authorList>
    </citation>
    <scope>NUCLEOTIDE SEQUENCE [LARGE SCALE GENOMIC DNA]</scope>
    <source>
        <strain evidence="3">DSM 29440</strain>
    </source>
</reference>
<dbReference type="AlphaFoldDB" id="A0A1N6H1G8"/>
<dbReference type="EMBL" id="FSRL01000001">
    <property type="protein sequence ID" value="SIO13658.1"/>
    <property type="molecule type" value="Genomic_DNA"/>
</dbReference>
<feature type="signal peptide" evidence="1">
    <location>
        <begin position="1"/>
        <end position="21"/>
    </location>
</feature>
<evidence type="ECO:0000256" key="1">
    <source>
        <dbReference type="SAM" id="SignalP"/>
    </source>
</evidence>
<sequence>MTKIMMTAATLAALAAAPLMAQDTPMVEDADGSGTFSMEEMQVAYPEITEEIFGEIDTSADGEVDTAEWEAAVAAGLLTSG</sequence>
<dbReference type="SUPFAM" id="SSF47473">
    <property type="entry name" value="EF-hand"/>
    <property type="match status" value="1"/>
</dbReference>
<dbReference type="Gene3D" id="1.10.238.10">
    <property type="entry name" value="EF-hand"/>
    <property type="match status" value="1"/>
</dbReference>
<evidence type="ECO:0008006" key="4">
    <source>
        <dbReference type="Google" id="ProtNLM"/>
    </source>
</evidence>
<feature type="chain" id="PRO_5012997894" description="EF-hand domain-containing protein" evidence="1">
    <location>
        <begin position="22"/>
        <end position="81"/>
    </location>
</feature>
<dbReference type="STRING" id="1217970.SAMN05444002_2992"/>
<evidence type="ECO:0000313" key="2">
    <source>
        <dbReference type="EMBL" id="SIO13658.1"/>
    </source>
</evidence>
<dbReference type="InterPro" id="IPR018247">
    <property type="entry name" value="EF_Hand_1_Ca_BS"/>
</dbReference>
<accession>A0A1N6H1G8</accession>
<proteinExistence type="predicted"/>
<dbReference type="Proteomes" id="UP000184932">
    <property type="component" value="Unassembled WGS sequence"/>
</dbReference>
<organism evidence="2 3">
    <name type="scientific">Vannielia litorea</name>
    <dbReference type="NCBI Taxonomy" id="1217970"/>
    <lineage>
        <taxon>Bacteria</taxon>
        <taxon>Pseudomonadati</taxon>
        <taxon>Pseudomonadota</taxon>
        <taxon>Alphaproteobacteria</taxon>
        <taxon>Rhodobacterales</taxon>
        <taxon>Paracoccaceae</taxon>
        <taxon>Vannielia</taxon>
    </lineage>
</organism>
<name>A0A1N6H1G8_9RHOB</name>
<dbReference type="OrthoDB" id="5470953at2"/>
<dbReference type="InterPro" id="IPR011992">
    <property type="entry name" value="EF-hand-dom_pair"/>
</dbReference>
<dbReference type="PROSITE" id="PS00018">
    <property type="entry name" value="EF_HAND_1"/>
    <property type="match status" value="1"/>
</dbReference>
<dbReference type="RefSeq" id="WP_074256946.1">
    <property type="nucleotide sequence ID" value="NZ_FSRL01000001.1"/>
</dbReference>
<keyword evidence="3" id="KW-1185">Reference proteome</keyword>
<gene>
    <name evidence="2" type="ORF">SAMN05444002_2992</name>
</gene>
<keyword evidence="1" id="KW-0732">Signal</keyword>
<evidence type="ECO:0000313" key="3">
    <source>
        <dbReference type="Proteomes" id="UP000184932"/>
    </source>
</evidence>